<accession>A0AA41S003</accession>
<evidence type="ECO:0000256" key="1">
    <source>
        <dbReference type="SAM" id="MobiDB-lite"/>
    </source>
</evidence>
<feature type="region of interest" description="Disordered" evidence="1">
    <location>
        <begin position="1"/>
        <end position="22"/>
    </location>
</feature>
<evidence type="ECO:0000313" key="3">
    <source>
        <dbReference type="Proteomes" id="UP001177140"/>
    </source>
</evidence>
<evidence type="ECO:0000313" key="2">
    <source>
        <dbReference type="EMBL" id="MCL7025238.1"/>
    </source>
</evidence>
<dbReference type="AlphaFoldDB" id="A0AA41S003"/>
<comment type="caution">
    <text evidence="2">The sequence shown here is derived from an EMBL/GenBank/DDBJ whole genome shotgun (WGS) entry which is preliminary data.</text>
</comment>
<gene>
    <name evidence="2" type="ORF">MKW94_026770</name>
</gene>
<organism evidence="2 3">
    <name type="scientific">Papaver nudicaule</name>
    <name type="common">Iceland poppy</name>
    <dbReference type="NCBI Taxonomy" id="74823"/>
    <lineage>
        <taxon>Eukaryota</taxon>
        <taxon>Viridiplantae</taxon>
        <taxon>Streptophyta</taxon>
        <taxon>Embryophyta</taxon>
        <taxon>Tracheophyta</taxon>
        <taxon>Spermatophyta</taxon>
        <taxon>Magnoliopsida</taxon>
        <taxon>Ranunculales</taxon>
        <taxon>Papaveraceae</taxon>
        <taxon>Papaveroideae</taxon>
        <taxon>Papaver</taxon>
    </lineage>
</organism>
<reference evidence="2" key="1">
    <citation type="submission" date="2022-03" db="EMBL/GenBank/DDBJ databases">
        <title>A functionally conserved STORR gene fusion in Papaver species that diverged 16.8 million years ago.</title>
        <authorList>
            <person name="Catania T."/>
        </authorList>
    </citation>
    <scope>NUCLEOTIDE SEQUENCE</scope>
    <source>
        <strain evidence="2">S-191538</strain>
    </source>
</reference>
<dbReference type="EMBL" id="JAJJMA010043046">
    <property type="protein sequence ID" value="MCL7025238.1"/>
    <property type="molecule type" value="Genomic_DNA"/>
</dbReference>
<name>A0AA41S003_PAPNU</name>
<dbReference type="Proteomes" id="UP001177140">
    <property type="component" value="Unassembled WGS sequence"/>
</dbReference>
<keyword evidence="3" id="KW-1185">Reference proteome</keyword>
<proteinExistence type="predicted"/>
<sequence>MSYTECPTESVGDIPNDSFSNSDHMSYTEYPTESVVDVPDYNMELAELTTEGGEFDPSSFLQLFTNVSRVYMYSKRIFEDISFFKCKPQMKLDICICFLENFGLGDENWVGEMKQLSIALSARFVISSVSRDLIEVKFVWQYCSAT</sequence>
<protein>
    <submittedName>
        <fullName evidence="2">Uncharacterized protein</fullName>
    </submittedName>
</protein>